<dbReference type="FunFam" id="3.30.70.330:FF:000365">
    <property type="entry name" value="U4/U6 snRNA-associated-splicing factor PRP24"/>
    <property type="match status" value="1"/>
</dbReference>
<dbReference type="GO" id="GO:0008380">
    <property type="term" value="P:RNA splicing"/>
    <property type="evidence" value="ECO:0007669"/>
    <property type="project" value="UniProtKB-KW"/>
</dbReference>
<evidence type="ECO:0000313" key="12">
    <source>
        <dbReference type="EMBL" id="PWZ01579.1"/>
    </source>
</evidence>
<evidence type="ECO:0000256" key="1">
    <source>
        <dbReference type="ARBA" id="ARBA00004123"/>
    </source>
</evidence>
<evidence type="ECO:0000256" key="2">
    <source>
        <dbReference type="ARBA" id="ARBA00022664"/>
    </source>
</evidence>
<organism evidence="12 13">
    <name type="scientific">Testicularia cyperi</name>
    <dbReference type="NCBI Taxonomy" id="1882483"/>
    <lineage>
        <taxon>Eukaryota</taxon>
        <taxon>Fungi</taxon>
        <taxon>Dikarya</taxon>
        <taxon>Basidiomycota</taxon>
        <taxon>Ustilaginomycotina</taxon>
        <taxon>Ustilaginomycetes</taxon>
        <taxon>Ustilaginales</taxon>
        <taxon>Anthracoideaceae</taxon>
        <taxon>Testicularia</taxon>
    </lineage>
</organism>
<evidence type="ECO:0000256" key="3">
    <source>
        <dbReference type="ARBA" id="ARBA00022737"/>
    </source>
</evidence>
<dbReference type="InterPro" id="IPR011990">
    <property type="entry name" value="TPR-like_helical_dom_sf"/>
</dbReference>
<dbReference type="Gene3D" id="3.30.70.330">
    <property type="match status" value="3"/>
</dbReference>
<dbReference type="Pfam" id="PF05843">
    <property type="entry name" value="Suf"/>
    <property type="match status" value="1"/>
</dbReference>
<evidence type="ECO:0000256" key="9">
    <source>
        <dbReference type="PROSITE-ProRule" id="PRU00176"/>
    </source>
</evidence>
<keyword evidence="13" id="KW-1185">Reference proteome</keyword>
<keyword evidence="4 9" id="KW-0694">RNA-binding</keyword>
<dbReference type="PROSITE" id="PS50102">
    <property type="entry name" value="RRM"/>
    <property type="match status" value="2"/>
</dbReference>
<dbReference type="SUPFAM" id="SSF48452">
    <property type="entry name" value="TPR-like"/>
    <property type="match status" value="1"/>
</dbReference>
<accession>A0A317XW66</accession>
<dbReference type="GO" id="GO:0003723">
    <property type="term" value="F:RNA binding"/>
    <property type="evidence" value="ECO:0007669"/>
    <property type="project" value="UniProtKB-UniRule"/>
</dbReference>
<dbReference type="InterPro" id="IPR035979">
    <property type="entry name" value="RBD_domain_sf"/>
</dbReference>
<evidence type="ECO:0000256" key="6">
    <source>
        <dbReference type="ARBA" id="ARBA00023242"/>
    </source>
</evidence>
<dbReference type="SMART" id="SM00360">
    <property type="entry name" value="RRM"/>
    <property type="match status" value="3"/>
</dbReference>
<name>A0A317XW66_9BASI</name>
<evidence type="ECO:0000259" key="11">
    <source>
        <dbReference type="PROSITE" id="PS50102"/>
    </source>
</evidence>
<feature type="compositionally biased region" description="Basic and acidic residues" evidence="10">
    <location>
        <begin position="782"/>
        <end position="795"/>
    </location>
</feature>
<dbReference type="STRING" id="1882483.A0A317XW66"/>
<dbReference type="OrthoDB" id="360390at2759"/>
<dbReference type="SUPFAM" id="SSF54928">
    <property type="entry name" value="RNA-binding domain, RBD"/>
    <property type="match status" value="2"/>
</dbReference>
<dbReference type="CDD" id="cd00590">
    <property type="entry name" value="RRM_SF"/>
    <property type="match status" value="1"/>
</dbReference>
<feature type="compositionally biased region" description="Polar residues" evidence="10">
    <location>
        <begin position="710"/>
        <end position="736"/>
    </location>
</feature>
<feature type="region of interest" description="Disordered" evidence="10">
    <location>
        <begin position="1033"/>
        <end position="1054"/>
    </location>
</feature>
<dbReference type="AlphaFoldDB" id="A0A317XW66"/>
<feature type="compositionally biased region" description="Acidic residues" evidence="10">
    <location>
        <begin position="1205"/>
        <end position="1215"/>
    </location>
</feature>
<dbReference type="Proteomes" id="UP000246740">
    <property type="component" value="Unassembled WGS sequence"/>
</dbReference>
<comment type="subcellular location">
    <subcellularLocation>
        <location evidence="1">Nucleus</location>
    </subcellularLocation>
</comment>
<keyword evidence="3" id="KW-0677">Repeat</keyword>
<evidence type="ECO:0000256" key="8">
    <source>
        <dbReference type="ARBA" id="ARBA00093627"/>
    </source>
</evidence>
<dbReference type="InterPro" id="IPR000504">
    <property type="entry name" value="RRM_dom"/>
</dbReference>
<dbReference type="GO" id="GO:0006397">
    <property type="term" value="P:mRNA processing"/>
    <property type="evidence" value="ECO:0007669"/>
    <property type="project" value="UniProtKB-KW"/>
</dbReference>
<dbReference type="InterPro" id="IPR008847">
    <property type="entry name" value="Suf"/>
</dbReference>
<dbReference type="PANTHER" id="PTHR24012">
    <property type="entry name" value="RNA BINDING PROTEIN"/>
    <property type="match status" value="1"/>
</dbReference>
<feature type="domain" description="RRM" evidence="11">
    <location>
        <begin position="872"/>
        <end position="949"/>
    </location>
</feature>
<feature type="domain" description="RRM" evidence="11">
    <location>
        <begin position="963"/>
        <end position="1025"/>
    </location>
</feature>
<dbReference type="Gene3D" id="1.25.40.10">
    <property type="entry name" value="Tetratricopeptide repeat domain"/>
    <property type="match status" value="2"/>
</dbReference>
<proteinExistence type="predicted"/>
<feature type="region of interest" description="Disordered" evidence="10">
    <location>
        <begin position="1182"/>
        <end position="1241"/>
    </location>
</feature>
<sequence>MAWSSDPGLDRQLRCRVANQLRAARQAQSVDRLHTILAFLESQHDVAQRSSLLPHEWDLYLALQCTVTAGGHAGLGPKDLDRLFDLHRSSILHIKSITLFRRYIGLVLVFFSQISHIDFPFLDTDSDEAEVGSAGTLMDPAHEWTGLQGCPRFYSKSGIYLAESLPSLLSVDDQDGITWEAVCGLDAIRSRVRDAYSRCAFMLQESQSVWQLYISFELAVLASGKLHSDQQVDIVRQIFLARLGIPHAELDQTFQAFSSFVTQHLPSQSYESEMSAANALFSEAKAIYSSREQYEDALARIDLRPLHIPNSRQDLDLYASVWKRYLIWQQGRVNRAIQSKDKSAADIELDLTSSLYERAIARFGLHPPATQREEIYAYAQSSAALEEYGHQWKRLSSQEREARAQSEQQLLSERMTIAENLWSDYVTTLTSGSRPNASLTLEVCSRSVRVLPTSVRLYAAFLRQLARFRRPKSQIEELFERAASPGAIDLKGSDLADLCLARLDCERDLATYQLTIRSGSAHDIDPATDMDKFSEIFALISYSLGKLAELPSAADYDQSLRLEKFAVNWVERAINALGGPNSDAGAGLNELAEGVWQTCSSQQPDNALVYREAASYWTRRYEPRKARSWYKAGVTKLECNHAARASGETDASQYEALLQDWMQFEHQYGSIGDLEHIVGKIRSERRRMWDAWYEASQAYSFQLEQQQYNASGTDATNPNGVSGHRSSSAATVSANAGVSIGKRKASDAGESTDVNMADRYTDNDYAATTKGEDDGEQLKLSAESDKAPTRDREHFANMPPETDAAALRSFLRGCGRIVELAGPSSLTNPNYGKSASAALVEFADASGATSAKTRHGKTLRDHQVSVHIGWQCTVFVTNFPEEWEDADIRRAFGVYGTVFNVRWPSKRFVTTRRFCYVQFTDPEAARSSLALDKREVTPDRTLTVALSDPSRRKQRTDAQENTRELFVSGLPRNITEDQLKFGPVTGLRGLGFVDFEKTLDAQQALRELNSTKFRGKTISVTIAEHRSVHGAVKSNYGSSSSTHIRQAAGGSRDTQIESAAAKAAERRSRSVKVFDLPGDAQEALIQQALEHAMGRDTVRAVLWTPGSDKPWATAEFKDQATAGKAILRQDIRYANDLPLRLESVDQPGTSAQSGLSSTVSTASATGLVNNSGLVFIPRTSRGRGRVRGRGALGFVRSRPQAPMTDDGEAPMDEETLPSTPSADSQSRGQDHFREMLKRTSE</sequence>
<protein>
    <recommendedName>
        <fullName evidence="8">U4/U6 snRNA-associated-splicing factor PRP24</fullName>
    </recommendedName>
</protein>
<dbReference type="GO" id="GO:0005688">
    <property type="term" value="C:U6 snRNP"/>
    <property type="evidence" value="ECO:0007669"/>
    <property type="project" value="UniProtKB-ARBA"/>
</dbReference>
<evidence type="ECO:0000256" key="7">
    <source>
        <dbReference type="ARBA" id="ARBA00093374"/>
    </source>
</evidence>
<dbReference type="EMBL" id="KZ819190">
    <property type="protein sequence ID" value="PWZ01579.1"/>
    <property type="molecule type" value="Genomic_DNA"/>
</dbReference>
<evidence type="ECO:0000313" key="13">
    <source>
        <dbReference type="Proteomes" id="UP000246740"/>
    </source>
</evidence>
<gene>
    <name evidence="12" type="ORF">BCV70DRAFT_210771</name>
</gene>
<comment type="function">
    <text evidence="7">Functions as a recycling factor of the spliceosome, a machinery that forms on each precursor-messenger RNA (pre-mRNA) and catalyzes the removal of introns. Chaperones the re-annealing of U4 and U6 snRNAs (small nuclear RNAs) released from previous rounds of splicing, an initial step in reforming the U4/U6-U5 tri-snRNP (small nuclear ribonucleoprotein) that can reassemble into another spliceosome complex; this step involves binding U6 and facilitating the unwinding of the U6 internal stem loop, followed by base-pairing of U6 to U4.</text>
</comment>
<dbReference type="InterPro" id="IPR012677">
    <property type="entry name" value="Nucleotide-bd_a/b_plait_sf"/>
</dbReference>
<dbReference type="Pfam" id="PF00076">
    <property type="entry name" value="RRM_1"/>
    <property type="match status" value="2"/>
</dbReference>
<keyword evidence="2" id="KW-0507">mRNA processing</keyword>
<feature type="compositionally biased region" description="Basic and acidic residues" evidence="10">
    <location>
        <begin position="1228"/>
        <end position="1241"/>
    </location>
</feature>
<reference evidence="12 13" key="1">
    <citation type="journal article" date="2018" name="Mol. Biol. Evol.">
        <title>Broad Genomic Sampling Reveals a Smut Pathogenic Ancestry of the Fungal Clade Ustilaginomycotina.</title>
        <authorList>
            <person name="Kijpornyongpan T."/>
            <person name="Mondo S.J."/>
            <person name="Barry K."/>
            <person name="Sandor L."/>
            <person name="Lee J."/>
            <person name="Lipzen A."/>
            <person name="Pangilinan J."/>
            <person name="LaButti K."/>
            <person name="Hainaut M."/>
            <person name="Henrissat B."/>
            <person name="Grigoriev I.V."/>
            <person name="Spatafora J.W."/>
            <person name="Aime M.C."/>
        </authorList>
    </citation>
    <scope>NUCLEOTIDE SEQUENCE [LARGE SCALE GENOMIC DNA]</scope>
    <source>
        <strain evidence="12 13">MCA 3645</strain>
    </source>
</reference>
<evidence type="ECO:0000256" key="5">
    <source>
        <dbReference type="ARBA" id="ARBA00023187"/>
    </source>
</evidence>
<feature type="region of interest" description="Disordered" evidence="10">
    <location>
        <begin position="710"/>
        <end position="797"/>
    </location>
</feature>
<feature type="compositionally biased region" description="Polar residues" evidence="10">
    <location>
        <begin position="1035"/>
        <end position="1044"/>
    </location>
</feature>
<keyword evidence="5" id="KW-0508">mRNA splicing</keyword>
<evidence type="ECO:0000256" key="4">
    <source>
        <dbReference type="ARBA" id="ARBA00022884"/>
    </source>
</evidence>
<evidence type="ECO:0000256" key="10">
    <source>
        <dbReference type="SAM" id="MobiDB-lite"/>
    </source>
</evidence>
<dbReference type="FunCoup" id="A0A317XW66">
    <property type="interactions" value="580"/>
</dbReference>
<feature type="compositionally biased region" description="Polar residues" evidence="10">
    <location>
        <begin position="1216"/>
        <end position="1227"/>
    </location>
</feature>
<dbReference type="InParanoid" id="A0A317XW66"/>
<keyword evidence="6" id="KW-0539">Nucleus</keyword>